<gene>
    <name evidence="3" type="ORF">L6773_04560</name>
</gene>
<keyword evidence="2" id="KW-0732">Signal</keyword>
<feature type="region of interest" description="Disordered" evidence="1">
    <location>
        <begin position="196"/>
        <end position="389"/>
    </location>
</feature>
<reference evidence="3" key="1">
    <citation type="submission" date="2022-01" db="EMBL/GenBank/DDBJ databases">
        <authorList>
            <person name="Wang Y."/>
        </authorList>
    </citation>
    <scope>NUCLEOTIDE SEQUENCE</scope>
    <source>
        <strain evidence="3">WB101</strain>
    </source>
</reference>
<accession>A0ABS9KAG9</accession>
<comment type="caution">
    <text evidence="3">The sequence shown here is derived from an EMBL/GenBank/DDBJ whole genome shotgun (WGS) entry which is preliminary data.</text>
</comment>
<feature type="compositionally biased region" description="Basic and acidic residues" evidence="1">
    <location>
        <begin position="262"/>
        <end position="297"/>
    </location>
</feature>
<feature type="compositionally biased region" description="Basic residues" evidence="1">
    <location>
        <begin position="371"/>
        <end position="389"/>
    </location>
</feature>
<evidence type="ECO:0008006" key="5">
    <source>
        <dbReference type="Google" id="ProtNLM"/>
    </source>
</evidence>
<feature type="compositionally biased region" description="Polar residues" evidence="1">
    <location>
        <begin position="298"/>
        <end position="309"/>
    </location>
</feature>
<dbReference type="EMBL" id="JAKLWS010000004">
    <property type="protein sequence ID" value="MCG2587823.1"/>
    <property type="molecule type" value="Genomic_DNA"/>
</dbReference>
<dbReference type="Proteomes" id="UP001165366">
    <property type="component" value="Unassembled WGS sequence"/>
</dbReference>
<proteinExistence type="predicted"/>
<evidence type="ECO:0000256" key="1">
    <source>
        <dbReference type="SAM" id="MobiDB-lite"/>
    </source>
</evidence>
<feature type="chain" id="PRO_5046310481" description="DUF3300 domain-containing protein" evidence="2">
    <location>
        <begin position="22"/>
        <end position="389"/>
    </location>
</feature>
<organism evidence="3 4">
    <name type="scientific">Rhodohalobacter sulfatireducens</name>
    <dbReference type="NCBI Taxonomy" id="2911366"/>
    <lineage>
        <taxon>Bacteria</taxon>
        <taxon>Pseudomonadati</taxon>
        <taxon>Balneolota</taxon>
        <taxon>Balneolia</taxon>
        <taxon>Balneolales</taxon>
        <taxon>Balneolaceae</taxon>
        <taxon>Rhodohalobacter</taxon>
    </lineage>
</organism>
<keyword evidence="4" id="KW-1185">Reference proteome</keyword>
<sequence length="389" mass="47689">MMKRLSVTLMILAFFSAPLSAQSTYVEFSYQSFRPFIHFQLNLSNSYSYYEDPYHSAYLKGYMDGVNDAYYNEYRFYDLVRDIDIYEAGYRDGYRDRDLMIRLRGIDWYYLNRFVYDDYHSPYYSVQIWLGGLSLAFLQVPERRLPRYWKRHAHPVFVKYRNWHKYRHRYNDREYRHYVHIERDYKKRLTRWRKEAHRERNRYKNQRGRDGYRTGRIERYSKVDKRQARQRIREQPKTQRQRSKTVQTSRRNRTIGNTKLNKPSERHINIQSRSDSRVDRNRDIRSNRNPKVKESQKKQINIRSRSRPNSLLDRNRDVRENQNKQINRTSNRRPETVRSNNRDGRSSKRTIRNESNRKKSRGTVQKDRGGTKSKGRSTRKGRGNNKRDN</sequence>
<evidence type="ECO:0000313" key="4">
    <source>
        <dbReference type="Proteomes" id="UP001165366"/>
    </source>
</evidence>
<feature type="compositionally biased region" description="Basic and acidic residues" evidence="1">
    <location>
        <begin position="313"/>
        <end position="322"/>
    </location>
</feature>
<reference evidence="3" key="2">
    <citation type="submission" date="2024-05" db="EMBL/GenBank/DDBJ databases">
        <title>Rhodohalobacter halophilus gen. nov., sp. nov., a moderately halophilic member of the family Balneolaceae.</title>
        <authorList>
            <person name="Xia J."/>
        </authorList>
    </citation>
    <scope>NUCLEOTIDE SEQUENCE</scope>
    <source>
        <strain evidence="3">WB101</strain>
    </source>
</reference>
<evidence type="ECO:0000313" key="3">
    <source>
        <dbReference type="EMBL" id="MCG2587823.1"/>
    </source>
</evidence>
<protein>
    <recommendedName>
        <fullName evidence="5">DUF3300 domain-containing protein</fullName>
    </recommendedName>
</protein>
<dbReference type="RefSeq" id="WP_237852667.1">
    <property type="nucleotide sequence ID" value="NZ_JAKLWS010000004.1"/>
</dbReference>
<feature type="compositionally biased region" description="Basic and acidic residues" evidence="1">
    <location>
        <begin position="207"/>
        <end position="237"/>
    </location>
</feature>
<feature type="compositionally biased region" description="Polar residues" evidence="1">
    <location>
        <begin position="244"/>
        <end position="261"/>
    </location>
</feature>
<evidence type="ECO:0000256" key="2">
    <source>
        <dbReference type="SAM" id="SignalP"/>
    </source>
</evidence>
<name>A0ABS9KAG9_9BACT</name>
<feature type="compositionally biased region" description="Basic and acidic residues" evidence="1">
    <location>
        <begin position="332"/>
        <end position="357"/>
    </location>
</feature>
<feature type="signal peptide" evidence="2">
    <location>
        <begin position="1"/>
        <end position="21"/>
    </location>
</feature>